<dbReference type="KEGG" id="lit:FPZ52_18320"/>
<keyword evidence="4" id="KW-0326">Glycosidase</keyword>
<reference evidence="11 12" key="1">
    <citation type="submission" date="2019-07" db="EMBL/GenBank/DDBJ databases">
        <title>Litoreibacter alkalisoli sp. nov., isolated from saline-alkaline soil.</title>
        <authorList>
            <person name="Wang S."/>
            <person name="Xu L."/>
            <person name="Xing Y.-T."/>
            <person name="Sun J.-Q."/>
        </authorList>
    </citation>
    <scope>NUCLEOTIDE SEQUENCE [LARGE SCALE GENOMIC DNA]</scope>
    <source>
        <strain evidence="11 12">LN3S51</strain>
        <plasmid evidence="11 12">unnamed4</plasmid>
    </source>
</reference>
<dbReference type="GO" id="GO:0005975">
    <property type="term" value="P:carbohydrate metabolic process"/>
    <property type="evidence" value="ECO:0007669"/>
    <property type="project" value="InterPro"/>
</dbReference>
<name>A0A5B8JBY1_9RHOB</name>
<keyword evidence="9" id="KW-0732">Signal</keyword>
<evidence type="ECO:0000256" key="3">
    <source>
        <dbReference type="ARBA" id="ARBA00022801"/>
    </source>
</evidence>
<dbReference type="OrthoDB" id="9809583at2"/>
<dbReference type="PROSITE" id="PS51762">
    <property type="entry name" value="GH16_2"/>
    <property type="match status" value="1"/>
</dbReference>
<protein>
    <recommendedName>
        <fullName evidence="2">Beta-glucanase</fullName>
    </recommendedName>
    <alternativeName>
        <fullName evidence="7">1,3-1,4-beta-D-glucan 4-glucanohydrolase</fullName>
    </alternativeName>
    <alternativeName>
        <fullName evidence="6">Endo-beta-1,3-1,4 glucanase</fullName>
    </alternativeName>
    <alternativeName>
        <fullName evidence="5">Lichenase</fullName>
    </alternativeName>
</protein>
<dbReference type="Proteomes" id="UP000318483">
    <property type="component" value="Plasmid unnamed4"/>
</dbReference>
<geneLocation type="plasmid" evidence="11 12">
    <name>unnamed4</name>
</geneLocation>
<evidence type="ECO:0000256" key="1">
    <source>
        <dbReference type="ARBA" id="ARBA00006865"/>
    </source>
</evidence>
<accession>A0A5B8JBY1</accession>
<evidence type="ECO:0000259" key="10">
    <source>
        <dbReference type="PROSITE" id="PS51762"/>
    </source>
</evidence>
<evidence type="ECO:0000256" key="6">
    <source>
        <dbReference type="ARBA" id="ARBA00029771"/>
    </source>
</evidence>
<evidence type="ECO:0000256" key="2">
    <source>
        <dbReference type="ARBA" id="ARBA00014569"/>
    </source>
</evidence>
<dbReference type="PRINTS" id="PR00737">
    <property type="entry name" value="GLHYDRLASE16"/>
</dbReference>
<keyword evidence="11" id="KW-0614">Plasmid</keyword>
<proteinExistence type="inferred from homology"/>
<dbReference type="Pfam" id="PF00722">
    <property type="entry name" value="Glyco_hydro_16"/>
    <property type="match status" value="1"/>
</dbReference>
<evidence type="ECO:0000313" key="12">
    <source>
        <dbReference type="Proteomes" id="UP000318483"/>
    </source>
</evidence>
<evidence type="ECO:0000256" key="7">
    <source>
        <dbReference type="ARBA" id="ARBA00031665"/>
    </source>
</evidence>
<keyword evidence="3 11" id="KW-0378">Hydrolase</keyword>
<feature type="chain" id="PRO_5023095162" description="Beta-glucanase" evidence="9">
    <location>
        <begin position="22"/>
        <end position="264"/>
    </location>
</feature>
<feature type="signal peptide" evidence="9">
    <location>
        <begin position="1"/>
        <end position="21"/>
    </location>
</feature>
<keyword evidence="12" id="KW-1185">Reference proteome</keyword>
<dbReference type="Gene3D" id="2.60.120.200">
    <property type="match status" value="1"/>
</dbReference>
<sequence>MPLCRNLFLQFLTYGFTTLTAATGVVAQAELPRGESFVDDFDSFDSSIWGVSDGWVNGDWQNCQWSRDAMNVQNGMLHLQFAAQATDNRDYVCGEIQSRKVYGYGTYEARYRTAKGSGLNAAFFTYIGPHHGQPHDEIDFEVLTRDTSMVSLNTYVSSEPNNGKRVRLPQDSDMSFITYSFVWSEEGITWYVDGEKVHETAAGTPLPTHEQKIYASFWGSDSFPNWMGPFDPPAKALTMEVDWIAFTAEGEDCQFPESVVCTLD</sequence>
<dbReference type="InterPro" id="IPR000757">
    <property type="entry name" value="Beta-glucanase-like"/>
</dbReference>
<evidence type="ECO:0000256" key="5">
    <source>
        <dbReference type="ARBA" id="ARBA00029722"/>
    </source>
</evidence>
<comment type="similarity">
    <text evidence="1">Belongs to the glycosyl hydrolase 16 family.</text>
</comment>
<dbReference type="EMBL" id="CP042265">
    <property type="protein sequence ID" value="QDY71737.1"/>
    <property type="molecule type" value="Genomic_DNA"/>
</dbReference>
<dbReference type="InterPro" id="IPR008264">
    <property type="entry name" value="Beta_glucanase"/>
</dbReference>
<dbReference type="InterPro" id="IPR013320">
    <property type="entry name" value="ConA-like_dom_sf"/>
</dbReference>
<dbReference type="GO" id="GO:0004553">
    <property type="term" value="F:hydrolase activity, hydrolyzing O-glycosyl compounds"/>
    <property type="evidence" value="ECO:0007669"/>
    <property type="project" value="InterPro"/>
</dbReference>
<feature type="active site" description="Proton donor" evidence="8">
    <location>
        <position position="141"/>
    </location>
</feature>
<evidence type="ECO:0000313" key="11">
    <source>
        <dbReference type="EMBL" id="QDY71737.1"/>
    </source>
</evidence>
<dbReference type="SUPFAM" id="SSF49899">
    <property type="entry name" value="Concanavalin A-like lectins/glucanases"/>
    <property type="match status" value="1"/>
</dbReference>
<dbReference type="AlphaFoldDB" id="A0A5B8JBY1"/>
<dbReference type="InterPro" id="IPR044791">
    <property type="entry name" value="Beta-glucanase/XTH"/>
</dbReference>
<feature type="domain" description="GH16" evidence="10">
    <location>
        <begin position="26"/>
        <end position="252"/>
    </location>
</feature>
<evidence type="ECO:0000256" key="4">
    <source>
        <dbReference type="ARBA" id="ARBA00023295"/>
    </source>
</evidence>
<evidence type="ECO:0000256" key="9">
    <source>
        <dbReference type="SAM" id="SignalP"/>
    </source>
</evidence>
<evidence type="ECO:0000256" key="8">
    <source>
        <dbReference type="PIRSR" id="PIRSR608264-1"/>
    </source>
</evidence>
<gene>
    <name evidence="11" type="ORF">FPZ52_18320</name>
</gene>
<organism evidence="11 12">
    <name type="scientific">Qingshengfaniella alkalisoli</name>
    <dbReference type="NCBI Taxonomy" id="2599296"/>
    <lineage>
        <taxon>Bacteria</taxon>
        <taxon>Pseudomonadati</taxon>
        <taxon>Pseudomonadota</taxon>
        <taxon>Alphaproteobacteria</taxon>
        <taxon>Rhodobacterales</taxon>
        <taxon>Paracoccaceae</taxon>
        <taxon>Qingshengfaniella</taxon>
    </lineage>
</organism>
<dbReference type="PANTHER" id="PTHR31062">
    <property type="entry name" value="XYLOGLUCAN ENDOTRANSGLUCOSYLASE/HYDROLASE PROTEIN 8-RELATED"/>
    <property type="match status" value="1"/>
</dbReference>
<feature type="active site" description="Nucleophile" evidence="8">
    <location>
        <position position="137"/>
    </location>
</feature>